<dbReference type="Proteomes" id="UP000583387">
    <property type="component" value="Unassembled WGS sequence"/>
</dbReference>
<evidence type="ECO:0000256" key="2">
    <source>
        <dbReference type="PROSITE-ProRule" id="PRU00169"/>
    </source>
</evidence>
<name>A0A7U7ELD6_9GAMM</name>
<sequence length="130" mass="14416">MMQDTYRRTTSVISVVDDDESVRIALESLLRSNGYLVRTYADALAFLHSSGPGETHCLVSDIQMPGMCGVQMHEELMAMGFHIPIIFITGYPGALPRINAGTHELIALLPKPFQADELMNCIEIALDRHI</sequence>
<organism evidence="4 5">
    <name type="scientific">Zestomonas carbonaria</name>
    <dbReference type="NCBI Taxonomy" id="2762745"/>
    <lineage>
        <taxon>Bacteria</taxon>
        <taxon>Pseudomonadati</taxon>
        <taxon>Pseudomonadota</taxon>
        <taxon>Gammaproteobacteria</taxon>
        <taxon>Pseudomonadales</taxon>
        <taxon>Pseudomonadaceae</taxon>
        <taxon>Zestomonas</taxon>
    </lineage>
</organism>
<feature type="domain" description="Response regulatory" evidence="3">
    <location>
        <begin position="12"/>
        <end position="126"/>
    </location>
</feature>
<dbReference type="InterPro" id="IPR001789">
    <property type="entry name" value="Sig_transdc_resp-reg_receiver"/>
</dbReference>
<dbReference type="RefSeq" id="WP_187669970.1">
    <property type="nucleotide sequence ID" value="NZ_CAJFCI010000023.1"/>
</dbReference>
<keyword evidence="5" id="KW-1185">Reference proteome</keyword>
<evidence type="ECO:0000313" key="4">
    <source>
        <dbReference type="EMBL" id="CAD5106612.1"/>
    </source>
</evidence>
<evidence type="ECO:0000256" key="1">
    <source>
        <dbReference type="ARBA" id="ARBA00022553"/>
    </source>
</evidence>
<accession>A0A7U7ELD6</accession>
<dbReference type="SMART" id="SM00448">
    <property type="entry name" value="REC"/>
    <property type="match status" value="1"/>
</dbReference>
<dbReference type="Gene3D" id="3.40.50.2300">
    <property type="match status" value="1"/>
</dbReference>
<dbReference type="InterPro" id="IPR050595">
    <property type="entry name" value="Bact_response_regulator"/>
</dbReference>
<evidence type="ECO:0000259" key="3">
    <source>
        <dbReference type="PROSITE" id="PS50110"/>
    </source>
</evidence>
<gene>
    <name evidence="4" type="primary">tmoT_1</name>
    <name evidence="4" type="ORF">PSEWESI4_00877</name>
</gene>
<dbReference type="AlphaFoldDB" id="A0A7U7ELD6"/>
<dbReference type="Pfam" id="PF00072">
    <property type="entry name" value="Response_reg"/>
    <property type="match status" value="1"/>
</dbReference>
<dbReference type="EMBL" id="CAJFCI010000023">
    <property type="protein sequence ID" value="CAD5106612.1"/>
    <property type="molecule type" value="Genomic_DNA"/>
</dbReference>
<protein>
    <submittedName>
        <fullName evidence="4">Response regulator protein TmoT</fullName>
    </submittedName>
</protein>
<comment type="caution">
    <text evidence="4">The sequence shown here is derived from an EMBL/GenBank/DDBJ whole genome shotgun (WGS) entry which is preliminary data.</text>
</comment>
<dbReference type="PROSITE" id="PS50110">
    <property type="entry name" value="RESPONSE_REGULATORY"/>
    <property type="match status" value="1"/>
</dbReference>
<keyword evidence="1 2" id="KW-0597">Phosphoprotein</keyword>
<feature type="modified residue" description="4-aspartylphosphate" evidence="2">
    <location>
        <position position="61"/>
    </location>
</feature>
<dbReference type="SUPFAM" id="SSF52172">
    <property type="entry name" value="CheY-like"/>
    <property type="match status" value="1"/>
</dbReference>
<evidence type="ECO:0000313" key="5">
    <source>
        <dbReference type="Proteomes" id="UP000583387"/>
    </source>
</evidence>
<proteinExistence type="predicted"/>
<dbReference type="GO" id="GO:0000160">
    <property type="term" value="P:phosphorelay signal transduction system"/>
    <property type="evidence" value="ECO:0007669"/>
    <property type="project" value="InterPro"/>
</dbReference>
<dbReference type="PANTHER" id="PTHR44591:SF25">
    <property type="entry name" value="CHEMOTAXIS TWO-COMPONENT RESPONSE REGULATOR"/>
    <property type="match status" value="1"/>
</dbReference>
<reference evidence="4 5" key="1">
    <citation type="submission" date="2020-08" db="EMBL/GenBank/DDBJ databases">
        <authorList>
            <person name="Criscuolo A."/>
        </authorList>
    </citation>
    <scope>NUCLEOTIDE SEQUENCE [LARGE SCALE GENOMIC DNA]</scope>
    <source>
        <strain evidence="4">CIP111764</strain>
    </source>
</reference>
<dbReference type="InterPro" id="IPR011006">
    <property type="entry name" value="CheY-like_superfamily"/>
</dbReference>
<dbReference type="PANTHER" id="PTHR44591">
    <property type="entry name" value="STRESS RESPONSE REGULATOR PROTEIN 1"/>
    <property type="match status" value="1"/>
</dbReference>